<evidence type="ECO:0000313" key="2">
    <source>
        <dbReference type="EMBL" id="KRK95914.1"/>
    </source>
</evidence>
<evidence type="ECO:0000256" key="1">
    <source>
        <dbReference type="SAM" id="Phobius"/>
    </source>
</evidence>
<feature type="transmembrane region" description="Helical" evidence="1">
    <location>
        <begin position="52"/>
        <end position="72"/>
    </location>
</feature>
<feature type="transmembrane region" description="Helical" evidence="1">
    <location>
        <begin position="78"/>
        <end position="98"/>
    </location>
</feature>
<reference evidence="2 3" key="1">
    <citation type="journal article" date="2015" name="Genome Announc.">
        <title>Expanding the biotechnology potential of lactobacilli through comparative genomics of 213 strains and associated genera.</title>
        <authorList>
            <person name="Sun Z."/>
            <person name="Harris H.M."/>
            <person name="McCann A."/>
            <person name="Guo C."/>
            <person name="Argimon S."/>
            <person name="Zhang W."/>
            <person name="Yang X."/>
            <person name="Jeffery I.B."/>
            <person name="Cooney J.C."/>
            <person name="Kagawa T.F."/>
            <person name="Liu W."/>
            <person name="Song Y."/>
            <person name="Salvetti E."/>
            <person name="Wrobel A."/>
            <person name="Rasinkangas P."/>
            <person name="Parkhill J."/>
            <person name="Rea M.C."/>
            <person name="O'Sullivan O."/>
            <person name="Ritari J."/>
            <person name="Douillard F.P."/>
            <person name="Paul Ross R."/>
            <person name="Yang R."/>
            <person name="Briner A.E."/>
            <person name="Felis G.E."/>
            <person name="de Vos W.M."/>
            <person name="Barrangou R."/>
            <person name="Klaenhammer T.R."/>
            <person name="Caufield P.W."/>
            <person name="Cui Y."/>
            <person name="Zhang H."/>
            <person name="O'Toole P.W."/>
        </authorList>
    </citation>
    <scope>NUCLEOTIDE SEQUENCE [LARGE SCALE GENOMIC DNA]</scope>
    <source>
        <strain evidence="2 3">DSM 19394</strain>
    </source>
</reference>
<sequence length="132" mass="15225">MLVNTLAYIPYLAAIIWPTWYWLGIGTMFFNLFQFLGHAFKMNFGMKTWYNPGLATVIVLMMPISIAYWVHIWPIVGGWSWGLGIIALVVMLIVTVILPVQLLKSRTTDAVIPERQIRQFNWVKKAAAIRRN</sequence>
<dbReference type="Proteomes" id="UP000051955">
    <property type="component" value="Unassembled WGS sequence"/>
</dbReference>
<keyword evidence="1" id="KW-1133">Transmembrane helix</keyword>
<dbReference type="EMBL" id="AZDV01000005">
    <property type="protein sequence ID" value="KRK95914.1"/>
    <property type="molecule type" value="Genomic_DNA"/>
</dbReference>
<dbReference type="PATRIC" id="fig|1423715.3.peg.2450"/>
<protein>
    <submittedName>
        <fullName evidence="2">Uncharacterized protein</fullName>
    </submittedName>
</protein>
<dbReference type="Pfam" id="PF13787">
    <property type="entry name" value="HXXEE"/>
    <property type="match status" value="1"/>
</dbReference>
<proteinExistence type="predicted"/>
<comment type="caution">
    <text evidence="2">The sequence shown here is derived from an EMBL/GenBank/DDBJ whole genome shotgun (WGS) entry which is preliminary data.</text>
</comment>
<keyword evidence="1" id="KW-0812">Transmembrane</keyword>
<gene>
    <name evidence="2" type="ORF">FD25_GL002374</name>
</gene>
<organism evidence="2 3">
    <name type="scientific">Levilactobacillus acidifarinae DSM 19394 = JCM 15949</name>
    <dbReference type="NCBI Taxonomy" id="1423715"/>
    <lineage>
        <taxon>Bacteria</taxon>
        <taxon>Bacillati</taxon>
        <taxon>Bacillota</taxon>
        <taxon>Bacilli</taxon>
        <taxon>Lactobacillales</taxon>
        <taxon>Lactobacillaceae</taxon>
        <taxon>Levilactobacillus</taxon>
    </lineage>
</organism>
<name>A0A0R1LU50_9LACO</name>
<keyword evidence="3" id="KW-1185">Reference proteome</keyword>
<dbReference type="AlphaFoldDB" id="A0A0R1LU50"/>
<feature type="transmembrane region" description="Helical" evidence="1">
    <location>
        <begin position="20"/>
        <end position="40"/>
    </location>
</feature>
<keyword evidence="1" id="KW-0472">Membrane</keyword>
<accession>A0A0R1LU50</accession>
<evidence type="ECO:0000313" key="3">
    <source>
        <dbReference type="Proteomes" id="UP000051955"/>
    </source>
</evidence>
<dbReference type="InterPro" id="IPR025671">
    <property type="entry name" value="HXXEE"/>
</dbReference>